<reference evidence="8" key="2">
    <citation type="submission" date="2023-06" db="EMBL/GenBank/DDBJ databases">
        <authorList>
            <consortium name="Lawrence Berkeley National Laboratory"/>
            <person name="Haridas S."/>
            <person name="Hensen N."/>
            <person name="Bonometti L."/>
            <person name="Westerberg I."/>
            <person name="Brannstrom I.O."/>
            <person name="Guillou S."/>
            <person name="Cros-Aarteil S."/>
            <person name="Calhoun S."/>
            <person name="Kuo A."/>
            <person name="Mondo S."/>
            <person name="Pangilinan J."/>
            <person name="Riley R."/>
            <person name="Labutti K."/>
            <person name="Andreopoulos B."/>
            <person name="Lipzen A."/>
            <person name="Chen C."/>
            <person name="Yanf M."/>
            <person name="Daum C."/>
            <person name="Ng V."/>
            <person name="Clum A."/>
            <person name="Steindorff A."/>
            <person name="Ohm R."/>
            <person name="Martin F."/>
            <person name="Silar P."/>
            <person name="Natvig D."/>
            <person name="Lalanne C."/>
            <person name="Gautier V."/>
            <person name="Ament-Velasquez S.L."/>
            <person name="Kruys A."/>
            <person name="Hutchinson M.I."/>
            <person name="Powell A.J."/>
            <person name="Barry K."/>
            <person name="Miller A.N."/>
            <person name="Grigoriev I.V."/>
            <person name="Debuchy R."/>
            <person name="Gladieux P."/>
            <person name="Thoren M.H."/>
            <person name="Johannesson H."/>
        </authorList>
    </citation>
    <scope>NUCLEOTIDE SEQUENCE</scope>
    <source>
        <strain evidence="8">CBS 168.71</strain>
    </source>
</reference>
<dbReference type="InterPro" id="IPR001138">
    <property type="entry name" value="Zn2Cys6_DnaBD"/>
</dbReference>
<keyword evidence="3" id="KW-0805">Transcription regulation</keyword>
<dbReference type="Gene3D" id="4.10.240.10">
    <property type="entry name" value="Zn(2)-C6 fungal-type DNA-binding domain"/>
    <property type="match status" value="1"/>
</dbReference>
<feature type="compositionally biased region" description="Low complexity" evidence="6">
    <location>
        <begin position="79"/>
        <end position="93"/>
    </location>
</feature>
<feature type="region of interest" description="Disordered" evidence="6">
    <location>
        <begin position="122"/>
        <end position="150"/>
    </location>
</feature>
<evidence type="ECO:0000256" key="6">
    <source>
        <dbReference type="SAM" id="MobiDB-lite"/>
    </source>
</evidence>
<evidence type="ECO:0000256" key="2">
    <source>
        <dbReference type="ARBA" id="ARBA00022723"/>
    </source>
</evidence>
<evidence type="ECO:0000256" key="1">
    <source>
        <dbReference type="ARBA" id="ARBA00004123"/>
    </source>
</evidence>
<dbReference type="EMBL" id="JAUEPN010000002">
    <property type="protein sequence ID" value="KAK3299659.1"/>
    <property type="molecule type" value="Genomic_DNA"/>
</dbReference>
<dbReference type="GeneID" id="87834643"/>
<dbReference type="CDD" id="cd12148">
    <property type="entry name" value="fungal_TF_MHR"/>
    <property type="match status" value="1"/>
</dbReference>
<dbReference type="PROSITE" id="PS50048">
    <property type="entry name" value="ZN2_CY6_FUNGAL_2"/>
    <property type="match status" value="1"/>
</dbReference>
<comment type="caution">
    <text evidence="8">The sequence shown here is derived from an EMBL/GenBank/DDBJ whole genome shotgun (WGS) entry which is preliminary data.</text>
</comment>
<name>A0AAE0LWW3_9PEZI</name>
<evidence type="ECO:0000313" key="9">
    <source>
        <dbReference type="Proteomes" id="UP001278766"/>
    </source>
</evidence>
<comment type="subcellular location">
    <subcellularLocation>
        <location evidence="1">Nucleus</location>
    </subcellularLocation>
</comment>
<dbReference type="Proteomes" id="UP001278766">
    <property type="component" value="Unassembled WGS sequence"/>
</dbReference>
<proteinExistence type="predicted"/>
<dbReference type="CDD" id="cd00067">
    <property type="entry name" value="GAL4"/>
    <property type="match status" value="1"/>
</dbReference>
<dbReference type="GO" id="GO:0008270">
    <property type="term" value="F:zinc ion binding"/>
    <property type="evidence" value="ECO:0007669"/>
    <property type="project" value="InterPro"/>
</dbReference>
<dbReference type="InterPro" id="IPR050815">
    <property type="entry name" value="TF_fung"/>
</dbReference>
<feature type="region of interest" description="Disordered" evidence="6">
    <location>
        <begin position="61"/>
        <end position="107"/>
    </location>
</feature>
<dbReference type="GO" id="GO:0000981">
    <property type="term" value="F:DNA-binding transcription factor activity, RNA polymerase II-specific"/>
    <property type="evidence" value="ECO:0007669"/>
    <property type="project" value="InterPro"/>
</dbReference>
<evidence type="ECO:0000256" key="5">
    <source>
        <dbReference type="ARBA" id="ARBA00023242"/>
    </source>
</evidence>
<keyword evidence="5" id="KW-0539">Nucleus</keyword>
<feature type="compositionally biased region" description="Basic residues" evidence="6">
    <location>
        <begin position="63"/>
        <end position="72"/>
    </location>
</feature>
<feature type="domain" description="Zn(2)-C6 fungal-type" evidence="7">
    <location>
        <begin position="28"/>
        <end position="60"/>
    </location>
</feature>
<dbReference type="PANTHER" id="PTHR47338">
    <property type="entry name" value="ZN(II)2CYS6 TRANSCRIPTION FACTOR (EUROFUNG)-RELATED"/>
    <property type="match status" value="1"/>
</dbReference>
<keyword evidence="9" id="KW-1185">Reference proteome</keyword>
<organism evidence="8 9">
    <name type="scientific">Chaetomium fimeti</name>
    <dbReference type="NCBI Taxonomy" id="1854472"/>
    <lineage>
        <taxon>Eukaryota</taxon>
        <taxon>Fungi</taxon>
        <taxon>Dikarya</taxon>
        <taxon>Ascomycota</taxon>
        <taxon>Pezizomycotina</taxon>
        <taxon>Sordariomycetes</taxon>
        <taxon>Sordariomycetidae</taxon>
        <taxon>Sordariales</taxon>
        <taxon>Chaetomiaceae</taxon>
        <taxon>Chaetomium</taxon>
    </lineage>
</organism>
<gene>
    <name evidence="8" type="ORF">B0H64DRAFT_103300</name>
</gene>
<evidence type="ECO:0000256" key="3">
    <source>
        <dbReference type="ARBA" id="ARBA00023015"/>
    </source>
</evidence>
<dbReference type="GO" id="GO:0005634">
    <property type="term" value="C:nucleus"/>
    <property type="evidence" value="ECO:0007669"/>
    <property type="project" value="UniProtKB-SubCell"/>
</dbReference>
<keyword evidence="2" id="KW-0479">Metal-binding</keyword>
<keyword evidence="4" id="KW-0804">Transcription</keyword>
<dbReference type="InterPro" id="IPR036864">
    <property type="entry name" value="Zn2-C6_fun-type_DNA-bd_sf"/>
</dbReference>
<dbReference type="RefSeq" id="XP_062663173.1">
    <property type="nucleotide sequence ID" value="XM_062797695.1"/>
</dbReference>
<evidence type="ECO:0000259" key="7">
    <source>
        <dbReference type="PROSITE" id="PS50048"/>
    </source>
</evidence>
<accession>A0AAE0LWW3</accession>
<dbReference type="PANTHER" id="PTHR47338:SF5">
    <property type="entry name" value="ZN(II)2CYS6 TRANSCRIPTION FACTOR (EUROFUNG)"/>
    <property type="match status" value="1"/>
</dbReference>
<dbReference type="AlphaFoldDB" id="A0AAE0LWW3"/>
<dbReference type="PROSITE" id="PS00463">
    <property type="entry name" value="ZN2_CY6_FUNGAL_1"/>
    <property type="match status" value="1"/>
</dbReference>
<dbReference type="Pfam" id="PF00172">
    <property type="entry name" value="Zn_clus"/>
    <property type="match status" value="1"/>
</dbReference>
<reference evidence="8" key="1">
    <citation type="journal article" date="2023" name="Mol. Phylogenet. Evol.">
        <title>Genome-scale phylogeny and comparative genomics of the fungal order Sordariales.</title>
        <authorList>
            <person name="Hensen N."/>
            <person name="Bonometti L."/>
            <person name="Westerberg I."/>
            <person name="Brannstrom I.O."/>
            <person name="Guillou S."/>
            <person name="Cros-Aarteil S."/>
            <person name="Calhoun S."/>
            <person name="Haridas S."/>
            <person name="Kuo A."/>
            <person name="Mondo S."/>
            <person name="Pangilinan J."/>
            <person name="Riley R."/>
            <person name="LaButti K."/>
            <person name="Andreopoulos B."/>
            <person name="Lipzen A."/>
            <person name="Chen C."/>
            <person name="Yan M."/>
            <person name="Daum C."/>
            <person name="Ng V."/>
            <person name="Clum A."/>
            <person name="Steindorff A."/>
            <person name="Ohm R.A."/>
            <person name="Martin F."/>
            <person name="Silar P."/>
            <person name="Natvig D.O."/>
            <person name="Lalanne C."/>
            <person name="Gautier V."/>
            <person name="Ament-Velasquez S.L."/>
            <person name="Kruys A."/>
            <person name="Hutchinson M.I."/>
            <person name="Powell A.J."/>
            <person name="Barry K."/>
            <person name="Miller A.N."/>
            <person name="Grigoriev I.V."/>
            <person name="Debuchy R."/>
            <person name="Gladieux P."/>
            <person name="Hiltunen Thoren M."/>
            <person name="Johannesson H."/>
        </authorList>
    </citation>
    <scope>NUCLEOTIDE SEQUENCE</scope>
    <source>
        <strain evidence="8">CBS 168.71</strain>
    </source>
</reference>
<evidence type="ECO:0000313" key="8">
    <source>
        <dbReference type="EMBL" id="KAK3299659.1"/>
    </source>
</evidence>
<feature type="compositionally biased region" description="Acidic residues" evidence="6">
    <location>
        <begin position="134"/>
        <end position="148"/>
    </location>
</feature>
<protein>
    <recommendedName>
        <fullName evidence="7">Zn(2)-C6 fungal-type domain-containing protein</fullName>
    </recommendedName>
</protein>
<evidence type="ECO:0000256" key="4">
    <source>
        <dbReference type="ARBA" id="ARBA00023163"/>
    </source>
</evidence>
<dbReference type="SUPFAM" id="SSF57701">
    <property type="entry name" value="Zn2/Cys6 DNA-binding domain"/>
    <property type="match status" value="1"/>
</dbReference>
<sequence>MDSSQAIRFEHVDAAHFSPAPGPQRHIACNPCRESKVKCDGCRPVCKRCHGAGSASRCSFVRHSAKRGRPKKPRPEPPLSTTTSSDSSTSYTPQGDSRDTPGWMEATRDGDSVIAHGFDAAAASWPATSQPTPPDDDVLGDDGDDESPPGEFSDIADMVVEDFRTALQVDIAPPDGLTPGLTKTLVSVFCGWNQQTFMCFDDPESLESYLEQPGYEAVAVKYAICAHASALTSRVRLPTSEAVPGIDYSLLATVSDGDHAALFYRLARAALNQSDLSKKSAASLLLTLSATVLLGLYELQQAEVGCAWLSESRAVWIMDELQLHRLDSDQAPPLSDGAQAPAARRAFWAARGLASFLMTVHQHHRIMPCPMEEVSTCLPSADRTPGLTLSDVCHGTATRLLSVDEGLTALRALSTRVLAHASRVGNRKSSVTDGTARAYNFWTHQSQLEESLGYLQTFTNTWTAGSMGGPDFDAVLVDLQTRALVVVLGEAKLAKMSSSQGMRLDPGQLGPCRDAARQHALDSAAAIEALNKALPGDAATDLSATWVAYVTLQSLLRCQRRTQASWTEANAIIGRAPAAFSSPWAPTVATLSDALLSDSFESLQAKLADWGSKIPVASLYSDQIQLELDFSTDALQARVVGLLDS</sequence>